<proteinExistence type="predicted"/>
<keyword evidence="2" id="KW-1185">Reference proteome</keyword>
<evidence type="ECO:0000313" key="1">
    <source>
        <dbReference type="EMBL" id="CAC5384278.1"/>
    </source>
</evidence>
<dbReference type="EMBL" id="CACVKT020003509">
    <property type="protein sequence ID" value="CAC5384278.1"/>
    <property type="molecule type" value="Genomic_DNA"/>
</dbReference>
<protein>
    <recommendedName>
        <fullName evidence="3">Ubiquitin-like protease family profile domain-containing protein</fullName>
    </recommendedName>
</protein>
<dbReference type="Gene3D" id="3.40.395.10">
    <property type="entry name" value="Adenoviral Proteinase, Chain A"/>
    <property type="match status" value="1"/>
</dbReference>
<reference evidence="1 2" key="1">
    <citation type="submission" date="2020-06" db="EMBL/GenBank/DDBJ databases">
        <authorList>
            <person name="Li R."/>
            <person name="Bekaert M."/>
        </authorList>
    </citation>
    <scope>NUCLEOTIDE SEQUENCE [LARGE SCALE GENOMIC DNA]</scope>
    <source>
        <strain evidence="2">wild</strain>
    </source>
</reference>
<accession>A0A6J8BJX9</accession>
<dbReference type="OrthoDB" id="6417850at2759"/>
<dbReference type="Proteomes" id="UP000507470">
    <property type="component" value="Unassembled WGS sequence"/>
</dbReference>
<organism evidence="1 2">
    <name type="scientific">Mytilus coruscus</name>
    <name type="common">Sea mussel</name>
    <dbReference type="NCBI Taxonomy" id="42192"/>
    <lineage>
        <taxon>Eukaryota</taxon>
        <taxon>Metazoa</taxon>
        <taxon>Spiralia</taxon>
        <taxon>Lophotrochozoa</taxon>
        <taxon>Mollusca</taxon>
        <taxon>Bivalvia</taxon>
        <taxon>Autobranchia</taxon>
        <taxon>Pteriomorphia</taxon>
        <taxon>Mytilida</taxon>
        <taxon>Mytiloidea</taxon>
        <taxon>Mytilidae</taxon>
        <taxon>Mytilinae</taxon>
        <taxon>Mytilus</taxon>
    </lineage>
</organism>
<dbReference type="SUPFAM" id="SSF54001">
    <property type="entry name" value="Cysteine proteinases"/>
    <property type="match status" value="1"/>
</dbReference>
<gene>
    <name evidence="1" type="ORF">MCOR_19940</name>
</gene>
<name>A0A6J8BJX9_MYTCO</name>
<evidence type="ECO:0008006" key="3">
    <source>
        <dbReference type="Google" id="ProtNLM"/>
    </source>
</evidence>
<evidence type="ECO:0000313" key="2">
    <source>
        <dbReference type="Proteomes" id="UP000507470"/>
    </source>
</evidence>
<dbReference type="InterPro" id="IPR038765">
    <property type="entry name" value="Papain-like_cys_pep_sf"/>
</dbReference>
<dbReference type="AlphaFoldDB" id="A0A6J8BJX9"/>
<sequence length="153" mass="17636">MKNSIYGVFASDEITNFILKPMTGLIANTDVKLLPGRHWVAFFLNENGILEVFDSYGSSMNHLSAYFKHFMKSFPKIKINEKQLQGQKTTVCGQYCLFYLMSRVRGHSTEKILNIFGSNYNSNDHFVYNVIDEQFHCCMTFSNNYCQSCTSCK</sequence>